<dbReference type="GO" id="GO:0019069">
    <property type="term" value="P:viral capsid assembly"/>
    <property type="evidence" value="ECO:0007669"/>
    <property type="project" value="InterPro"/>
</dbReference>
<feature type="coiled-coil region" evidence="1">
    <location>
        <begin position="44"/>
        <end position="91"/>
    </location>
</feature>
<feature type="region of interest" description="Disordered" evidence="2">
    <location>
        <begin position="145"/>
        <end position="174"/>
    </location>
</feature>
<dbReference type="EMBL" id="KJ094027">
    <property type="protein sequence ID" value="AHL18970.1"/>
    <property type="molecule type" value="Genomic_DNA"/>
</dbReference>
<dbReference type="InterPro" id="IPR009636">
    <property type="entry name" value="SCAF"/>
</dbReference>
<sequence length="203" mass="22538">MPFYEDVVNDLFKNATEEAPVTAETITKALAKEFPLHTVPKQTLLDEQKKVKDYKETISSLEKRIEDGAGNEQLLTELQGEVTKYKDAEAKRERDSIVEKAIVEVGGSTTDLDYIKYKLGDVDLNDQTALTTKLGELKESMPKFFTPAEPAEPAEPPAEPAEPAEPEQKATGGYKVIDNQQKQTQAKTADEVLKDEIAKSFGF</sequence>
<reference evidence="3" key="1">
    <citation type="journal article" date="2014" name="Appl. Environ. Microbiol.">
        <title>Comparative genomic and morphological analysis of Listeria phages isolated from farm environments.</title>
        <authorList>
            <person name="Denes T."/>
            <person name="Vongkamjan K."/>
            <person name="Ackermann H.W."/>
            <person name="Moreno Switt A.I."/>
            <person name="Wiedmann M."/>
            <person name="den Bakker H.C."/>
        </authorList>
    </citation>
    <scope>NUCLEOTIDE SEQUENCE</scope>
</reference>
<dbReference type="Pfam" id="PF06810">
    <property type="entry name" value="Phage_scaffold"/>
    <property type="match status" value="1"/>
</dbReference>
<proteinExistence type="predicted"/>
<keyword evidence="1" id="KW-0175">Coiled coil</keyword>
<name>A0A059T861_9CAUD</name>
<accession>A0A059T861</accession>
<evidence type="ECO:0000256" key="1">
    <source>
        <dbReference type="SAM" id="Coils"/>
    </source>
</evidence>
<gene>
    <name evidence="3" type="ORF">LP083-1_005</name>
</gene>
<evidence type="ECO:0000313" key="3">
    <source>
        <dbReference type="EMBL" id="AHL18970.1"/>
    </source>
</evidence>
<protein>
    <submittedName>
        <fullName evidence="3">Uncharacterized protein</fullName>
    </submittedName>
</protein>
<evidence type="ECO:0000256" key="2">
    <source>
        <dbReference type="SAM" id="MobiDB-lite"/>
    </source>
</evidence>
<organism evidence="3">
    <name type="scientific">Listeria phage LP-083-1</name>
    <dbReference type="NCBI Taxonomy" id="1458854"/>
    <lineage>
        <taxon>Viruses</taxon>
        <taxon>Duplodnaviria</taxon>
        <taxon>Heunggongvirae</taxon>
        <taxon>Uroviricota</taxon>
        <taxon>Caudoviricetes</taxon>
    </lineage>
</organism>